<dbReference type="EMBL" id="ANIZ01002092">
    <property type="protein sequence ID" value="ETI42425.1"/>
    <property type="molecule type" value="Genomic_DNA"/>
</dbReference>
<feature type="region of interest" description="Disordered" evidence="1">
    <location>
        <begin position="1"/>
        <end position="23"/>
    </location>
</feature>
<dbReference type="GO" id="GO:0031151">
    <property type="term" value="F:histone H3K79 methyltransferase activity"/>
    <property type="evidence" value="ECO:0007669"/>
    <property type="project" value="InterPro"/>
</dbReference>
<name>V9ET28_PHYNI</name>
<dbReference type="SUPFAM" id="SSF53335">
    <property type="entry name" value="S-adenosyl-L-methionine-dependent methyltransferases"/>
    <property type="match status" value="1"/>
</dbReference>
<dbReference type="HOGENOM" id="CLU_996024_0_0_1"/>
<dbReference type="AlphaFoldDB" id="V9ET28"/>
<dbReference type="Gene3D" id="3.40.50.150">
    <property type="entry name" value="Vaccinia Virus protein VP39"/>
    <property type="match status" value="1"/>
</dbReference>
<evidence type="ECO:0000259" key="2">
    <source>
        <dbReference type="Pfam" id="PF08123"/>
    </source>
</evidence>
<dbReference type="Proteomes" id="UP000018721">
    <property type="component" value="Unassembled WGS sequence"/>
</dbReference>
<comment type="caution">
    <text evidence="3">The sequence shown here is derived from an EMBL/GenBank/DDBJ whole genome shotgun (WGS) entry which is preliminary data.</text>
</comment>
<protein>
    <recommendedName>
        <fullName evidence="2">DOT1 domain-containing protein</fullName>
    </recommendedName>
</protein>
<sequence>SHMGAVAEADGVPCPTIQDDSHGGEQAAEAVDAIFSSISAYDVRQQAGRTYDNAGEVLPSGVALLLATVGPLDEEDVFLDVGAGVGNILAHVALTTDARLCVGIEFRRVLVSLGQRCLHQQLKIQPRLDKTSIIVLGAVLQELETGSSTRSTIVFALLMSAVTKSECSFATQTACGSSNPAGCSIITPECNSSPYVMRVTGDSVTTAECMSVAVTDYASRTTKSAAAITKSAIITTSMSSRVVADKLANAAATNCMCCTTRSSCITKLAPIFAICASSFI</sequence>
<dbReference type="InterPro" id="IPR025789">
    <property type="entry name" value="DOT1_dom"/>
</dbReference>
<dbReference type="eggNOG" id="ENOG502RGGS">
    <property type="taxonomic scope" value="Eukaryota"/>
</dbReference>
<keyword evidence="4" id="KW-1185">Reference proteome</keyword>
<dbReference type="Pfam" id="PF08123">
    <property type="entry name" value="DOT1"/>
    <property type="match status" value="1"/>
</dbReference>
<proteinExistence type="predicted"/>
<feature type="domain" description="DOT1" evidence="2">
    <location>
        <begin position="54"/>
        <end position="116"/>
    </location>
</feature>
<reference evidence="3 4" key="1">
    <citation type="submission" date="2013-11" db="EMBL/GenBank/DDBJ databases">
        <title>The Genome Sequence of Phytophthora parasitica P1569.</title>
        <authorList>
            <consortium name="The Broad Institute Genomics Platform"/>
            <person name="Russ C."/>
            <person name="Tyler B."/>
            <person name="Panabieres F."/>
            <person name="Shan W."/>
            <person name="Tripathy S."/>
            <person name="Grunwald N."/>
            <person name="Machado M."/>
            <person name="Johnson C.S."/>
            <person name="Arredondo F."/>
            <person name="Hong C."/>
            <person name="Coffey M."/>
            <person name="Young S.K."/>
            <person name="Zeng Q."/>
            <person name="Gargeya S."/>
            <person name="Fitzgerald M."/>
            <person name="Abouelleil A."/>
            <person name="Alvarado L."/>
            <person name="Chapman S.B."/>
            <person name="Gainer-Dewar J."/>
            <person name="Goldberg J."/>
            <person name="Griggs A."/>
            <person name="Gujja S."/>
            <person name="Hansen M."/>
            <person name="Howarth C."/>
            <person name="Imamovic A."/>
            <person name="Ireland A."/>
            <person name="Larimer J."/>
            <person name="McCowan C."/>
            <person name="Murphy C."/>
            <person name="Pearson M."/>
            <person name="Poon T.W."/>
            <person name="Priest M."/>
            <person name="Roberts A."/>
            <person name="Saif S."/>
            <person name="Shea T."/>
            <person name="Sykes S."/>
            <person name="Wortman J."/>
            <person name="Nusbaum C."/>
            <person name="Birren B."/>
        </authorList>
    </citation>
    <scope>NUCLEOTIDE SEQUENCE [LARGE SCALE GENOMIC DNA]</scope>
    <source>
        <strain evidence="3 4">P1569</strain>
    </source>
</reference>
<organism evidence="3 4">
    <name type="scientific">Phytophthora nicotianae P1569</name>
    <dbReference type="NCBI Taxonomy" id="1317065"/>
    <lineage>
        <taxon>Eukaryota</taxon>
        <taxon>Sar</taxon>
        <taxon>Stramenopiles</taxon>
        <taxon>Oomycota</taxon>
        <taxon>Peronosporomycetes</taxon>
        <taxon>Peronosporales</taxon>
        <taxon>Peronosporaceae</taxon>
        <taxon>Phytophthora</taxon>
    </lineage>
</organism>
<evidence type="ECO:0000256" key="1">
    <source>
        <dbReference type="SAM" id="MobiDB-lite"/>
    </source>
</evidence>
<gene>
    <name evidence="3" type="ORF">F443_12442</name>
</gene>
<accession>V9ET28</accession>
<dbReference type="OrthoDB" id="129465at2759"/>
<evidence type="ECO:0000313" key="4">
    <source>
        <dbReference type="Proteomes" id="UP000018721"/>
    </source>
</evidence>
<feature type="non-terminal residue" evidence="3">
    <location>
        <position position="1"/>
    </location>
</feature>
<evidence type="ECO:0000313" key="3">
    <source>
        <dbReference type="EMBL" id="ETI42425.1"/>
    </source>
</evidence>
<dbReference type="InterPro" id="IPR029063">
    <property type="entry name" value="SAM-dependent_MTases_sf"/>
</dbReference>